<dbReference type="AlphaFoldDB" id="A0AAJ8B278"/>
<dbReference type="InterPro" id="IPR031331">
    <property type="entry name" value="NEUT/ALK_ceramidase_C"/>
</dbReference>
<dbReference type="GO" id="GO:0046512">
    <property type="term" value="P:sphingosine biosynthetic process"/>
    <property type="evidence" value="ECO:0007669"/>
    <property type="project" value="TreeGrafter"/>
</dbReference>
<dbReference type="RefSeq" id="XP_050923933.1">
    <property type="nucleotide sequence ID" value="XM_051067976.1"/>
</dbReference>
<reference evidence="4" key="1">
    <citation type="submission" date="2025-08" db="UniProtKB">
        <authorList>
            <consortium name="RefSeq"/>
        </authorList>
    </citation>
    <scope>IDENTIFICATION</scope>
    <source>
        <tissue evidence="4">Brain</tissue>
    </source>
</reference>
<evidence type="ECO:0000259" key="2">
    <source>
        <dbReference type="Pfam" id="PF17048"/>
    </source>
</evidence>
<dbReference type="InterPro" id="IPR038445">
    <property type="entry name" value="NCDase_C_sf"/>
</dbReference>
<dbReference type="GO" id="GO:0005886">
    <property type="term" value="C:plasma membrane"/>
    <property type="evidence" value="ECO:0007669"/>
    <property type="project" value="UniProtKB-ARBA"/>
</dbReference>
<dbReference type="Gene3D" id="2.60.40.2300">
    <property type="entry name" value="Neutral/alkaline non-lysosomal ceramidase, C-terminal domain"/>
    <property type="match status" value="1"/>
</dbReference>
<gene>
    <name evidence="4" type="primary">LOC108892356</name>
</gene>
<dbReference type="InterPro" id="IPR006823">
    <property type="entry name" value="Ceramidase_alk"/>
</dbReference>
<dbReference type="GO" id="GO:0005576">
    <property type="term" value="C:extracellular region"/>
    <property type="evidence" value="ECO:0007669"/>
    <property type="project" value="TreeGrafter"/>
</dbReference>
<dbReference type="GO" id="GO:0042759">
    <property type="term" value="P:long-chain fatty acid biosynthetic process"/>
    <property type="evidence" value="ECO:0007669"/>
    <property type="project" value="TreeGrafter"/>
</dbReference>
<sequence length="214" mass="24320">MCTLTTSPPMKSTRWQRYEGASTIYGPHTLSAYLHKYRGLARAIAQDKVSELPAGPEPPFFTKNLFSLLPAAAVDRKPENTSFGDVLQQVYPVYRQVGHMGDVVSVTFVAGNPRHSGDIRDKTFVTVEIHDNRTETWEVVHTDASWETRFHWLQGSNRQSNATVEWHIPLSAPSGSYRIKHFGHYKQMKGLRPVITPYEGTTDVFRVTASFYYQ</sequence>
<name>A0AAJ8B278_LATCA</name>
<dbReference type="Pfam" id="PF17048">
    <property type="entry name" value="Ceramidse_alk_C"/>
    <property type="match status" value="1"/>
</dbReference>
<dbReference type="Proteomes" id="UP000694890">
    <property type="component" value="Unplaced"/>
</dbReference>
<evidence type="ECO:0000313" key="3">
    <source>
        <dbReference type="Proteomes" id="UP000694890"/>
    </source>
</evidence>
<dbReference type="GO" id="GO:0046514">
    <property type="term" value="P:ceramide catabolic process"/>
    <property type="evidence" value="ECO:0007669"/>
    <property type="project" value="InterPro"/>
</dbReference>
<proteinExistence type="inferred from homology"/>
<dbReference type="FunFam" id="2.60.40.2300:FF:000001">
    <property type="entry name" value="N-acylsphingosine amidohydrolase 2"/>
    <property type="match status" value="1"/>
</dbReference>
<evidence type="ECO:0000313" key="4">
    <source>
        <dbReference type="RefSeq" id="XP_050923933.1"/>
    </source>
</evidence>
<comment type="similarity">
    <text evidence="1">Belongs to the neutral ceramidase family.</text>
</comment>
<feature type="domain" description="Neutral/alkaline non-lysosomal ceramidase C-terminal" evidence="2">
    <location>
        <begin position="38"/>
        <end position="207"/>
    </location>
</feature>
<dbReference type="PANTHER" id="PTHR12670">
    <property type="entry name" value="CERAMIDASE"/>
    <property type="match status" value="1"/>
</dbReference>
<protein>
    <submittedName>
        <fullName evidence="4">Neutral ceramidase-like</fullName>
    </submittedName>
</protein>
<accession>A0AAJ8B278</accession>
<dbReference type="GO" id="GO:0005737">
    <property type="term" value="C:cytoplasm"/>
    <property type="evidence" value="ECO:0007669"/>
    <property type="project" value="UniProtKB-ARBA"/>
</dbReference>
<dbReference type="GeneID" id="108892356"/>
<dbReference type="KEGG" id="lcf:108892356"/>
<organism evidence="3 4">
    <name type="scientific">Lates calcarifer</name>
    <name type="common">Barramundi</name>
    <name type="synonym">Holocentrus calcarifer</name>
    <dbReference type="NCBI Taxonomy" id="8187"/>
    <lineage>
        <taxon>Eukaryota</taxon>
        <taxon>Metazoa</taxon>
        <taxon>Chordata</taxon>
        <taxon>Craniata</taxon>
        <taxon>Vertebrata</taxon>
        <taxon>Euteleostomi</taxon>
        <taxon>Actinopterygii</taxon>
        <taxon>Neopterygii</taxon>
        <taxon>Teleostei</taxon>
        <taxon>Neoteleostei</taxon>
        <taxon>Acanthomorphata</taxon>
        <taxon>Carangaria</taxon>
        <taxon>Carangaria incertae sedis</taxon>
        <taxon>Centropomidae</taxon>
        <taxon>Lates</taxon>
    </lineage>
</organism>
<dbReference type="PANTHER" id="PTHR12670:SF1">
    <property type="entry name" value="NEUTRAL CERAMIDASE"/>
    <property type="match status" value="1"/>
</dbReference>
<evidence type="ECO:0000256" key="1">
    <source>
        <dbReference type="ARBA" id="ARBA00009835"/>
    </source>
</evidence>
<dbReference type="GO" id="GO:0017040">
    <property type="term" value="F:N-acylsphingosine amidohydrolase activity"/>
    <property type="evidence" value="ECO:0007669"/>
    <property type="project" value="InterPro"/>
</dbReference>